<feature type="region of interest" description="Disordered" evidence="5">
    <location>
        <begin position="410"/>
        <end position="465"/>
    </location>
</feature>
<feature type="domain" description="DBF4-type" evidence="6">
    <location>
        <begin position="624"/>
        <end position="673"/>
    </location>
</feature>
<keyword evidence="2 4" id="KW-0863">Zinc-finger</keyword>
<dbReference type="InterPro" id="IPR051590">
    <property type="entry name" value="Replication_Regulatory_Kinase"/>
</dbReference>
<dbReference type="InterPro" id="IPR038545">
    <property type="entry name" value="Znf_DBF_sf"/>
</dbReference>
<feature type="region of interest" description="Disordered" evidence="5">
    <location>
        <begin position="78"/>
        <end position="121"/>
    </location>
</feature>
<evidence type="ECO:0000256" key="2">
    <source>
        <dbReference type="ARBA" id="ARBA00022771"/>
    </source>
</evidence>
<feature type="region of interest" description="Disordered" evidence="5">
    <location>
        <begin position="26"/>
        <end position="46"/>
    </location>
</feature>
<sequence>MAGRRAPLANVSNAINSPFRAVAATNGKRTRAQVGDGVPGQPPTKKQVIELVEGDQENRDPERSTRVLLSVQDNLDEPFLRRSNAPPSAFERKLAAAREKKSITQQSQSKERGQRPQAGDNLDTVRQWQRHYRRQFPSFVFYFDSVTEDLRHKTVRQIQSLGAREEKFFSKAVTHVVTTRPVPSELSAATPHEDGRHDATQQKAAQSVAPLVDQRRTTSILDANLQRRAHSTANATQDLDLRKLQTQAPDILFRARQLGIKIWALEKLQRMLKTILETDADVEAVSHSTRNQTSISRTATRVTTHGDLEQLLRNERVNGPADRDMTVAAQDMCTFTGFYLYIHDMDEKTKPVMVRDYPKVAKAEEGKWPQFRLSGPGRCPFVEDPTHAKRVQQQNATKVQDELACAQRKTRAASAQGSVSARAVAPPRALTERQANLRRSPRKQDATGSMSKPLDPPKGVPINRQSSNEVMPALFGSAQQSLRGLPRMIGGEPVASGVQPSNVTSAIRSQYISSAAISSTAPGANYRVSESKEVSALKRKVLERGASALTGSTGHSMPSSHMNDIRAALNQDSGPPPRAAKRKAQETLLGVVPEDDVVDAGIAARPMTRQRKTVQLKKSKPVERDPKPGYCENCRDKFEDFDEHVLSRKHRKFALTQDNWKELDELLSQLKRPHKAIDLA</sequence>
<comment type="caution">
    <text evidence="7">The sequence shown here is derived from an EMBL/GenBank/DDBJ whole genome shotgun (WGS) entry which is preliminary data.</text>
</comment>
<dbReference type="GO" id="GO:0031431">
    <property type="term" value="C:Dbf4-dependent protein kinase complex"/>
    <property type="evidence" value="ECO:0007669"/>
    <property type="project" value="TreeGrafter"/>
</dbReference>
<feature type="compositionally biased region" description="Basic and acidic residues" evidence="5">
    <location>
        <begin position="90"/>
        <end position="102"/>
    </location>
</feature>
<name>A0AAN7TL29_9PEZI</name>
<dbReference type="GO" id="GO:0003676">
    <property type="term" value="F:nucleic acid binding"/>
    <property type="evidence" value="ECO:0007669"/>
    <property type="project" value="InterPro"/>
</dbReference>
<dbReference type="PANTHER" id="PTHR15375:SF26">
    <property type="entry name" value="PROTEIN CHIFFON"/>
    <property type="match status" value="1"/>
</dbReference>
<evidence type="ECO:0000256" key="4">
    <source>
        <dbReference type="PROSITE-ProRule" id="PRU00600"/>
    </source>
</evidence>
<dbReference type="PROSITE" id="PS51265">
    <property type="entry name" value="ZF_DBF4"/>
    <property type="match status" value="1"/>
</dbReference>
<reference evidence="7" key="1">
    <citation type="submission" date="2023-08" db="EMBL/GenBank/DDBJ databases">
        <title>Black Yeasts Isolated from many extreme environments.</title>
        <authorList>
            <person name="Coleine C."/>
            <person name="Stajich J.E."/>
            <person name="Selbmann L."/>
        </authorList>
    </citation>
    <scope>NUCLEOTIDE SEQUENCE</scope>
    <source>
        <strain evidence="7">CCFEE 5401</strain>
    </source>
</reference>
<dbReference type="SUPFAM" id="SSF52113">
    <property type="entry name" value="BRCT domain"/>
    <property type="match status" value="1"/>
</dbReference>
<evidence type="ECO:0000313" key="7">
    <source>
        <dbReference type="EMBL" id="KAK5113412.1"/>
    </source>
</evidence>
<keyword evidence="3" id="KW-0862">Zinc</keyword>
<feature type="region of interest" description="Disordered" evidence="5">
    <location>
        <begin position="181"/>
        <end position="211"/>
    </location>
</feature>
<dbReference type="GO" id="GO:1901987">
    <property type="term" value="P:regulation of cell cycle phase transition"/>
    <property type="evidence" value="ECO:0007669"/>
    <property type="project" value="TreeGrafter"/>
</dbReference>
<dbReference type="GO" id="GO:0008270">
    <property type="term" value="F:zinc ion binding"/>
    <property type="evidence" value="ECO:0007669"/>
    <property type="project" value="UniProtKB-KW"/>
</dbReference>
<dbReference type="PANTHER" id="PTHR15375">
    <property type="entry name" value="ACTIVATOR OF S-PHASE KINASE-RELATED"/>
    <property type="match status" value="1"/>
</dbReference>
<dbReference type="InterPro" id="IPR036420">
    <property type="entry name" value="BRCT_dom_sf"/>
</dbReference>
<dbReference type="EMBL" id="JAVRRL010000024">
    <property type="protein sequence ID" value="KAK5113412.1"/>
    <property type="molecule type" value="Genomic_DNA"/>
</dbReference>
<proteinExistence type="predicted"/>
<evidence type="ECO:0000256" key="1">
    <source>
        <dbReference type="ARBA" id="ARBA00022723"/>
    </source>
</evidence>
<evidence type="ECO:0000256" key="3">
    <source>
        <dbReference type="ARBA" id="ARBA00022833"/>
    </source>
</evidence>
<dbReference type="GO" id="GO:0043539">
    <property type="term" value="F:protein serine/threonine kinase activator activity"/>
    <property type="evidence" value="ECO:0007669"/>
    <property type="project" value="TreeGrafter"/>
</dbReference>
<dbReference type="FunFam" id="6.10.250.3410:FF:000001">
    <property type="entry name" value="Protein DBF4 homolog A"/>
    <property type="match status" value="1"/>
</dbReference>
<evidence type="ECO:0000259" key="6">
    <source>
        <dbReference type="PROSITE" id="PS51265"/>
    </source>
</evidence>
<dbReference type="Pfam" id="PF08630">
    <property type="entry name" value="Dfp1_Him1_M"/>
    <property type="match status" value="1"/>
</dbReference>
<dbReference type="Gene3D" id="6.10.250.3410">
    <property type="entry name" value="DBF zinc finger"/>
    <property type="match status" value="1"/>
</dbReference>
<dbReference type="InterPro" id="IPR006572">
    <property type="entry name" value="Znf_DBF"/>
</dbReference>
<dbReference type="InterPro" id="IPR013939">
    <property type="entry name" value="Regulatory_Dfp1/Him1"/>
</dbReference>
<dbReference type="AlphaFoldDB" id="A0AAN7TL29"/>
<dbReference type="Proteomes" id="UP001310890">
    <property type="component" value="Unassembled WGS sequence"/>
</dbReference>
<gene>
    <name evidence="7" type="ORF">LTR62_003512</name>
</gene>
<dbReference type="SMART" id="SM00586">
    <property type="entry name" value="ZnF_DBF"/>
    <property type="match status" value="1"/>
</dbReference>
<evidence type="ECO:0000313" key="8">
    <source>
        <dbReference type="Proteomes" id="UP001310890"/>
    </source>
</evidence>
<feature type="compositionally biased region" description="Basic and acidic residues" evidence="5">
    <location>
        <begin position="191"/>
        <end position="200"/>
    </location>
</feature>
<dbReference type="InterPro" id="IPR055116">
    <property type="entry name" value="DBF4_BRCT"/>
</dbReference>
<protein>
    <recommendedName>
        <fullName evidence="6">DBF4-type domain-containing protein</fullName>
    </recommendedName>
</protein>
<keyword evidence="1" id="KW-0479">Metal-binding</keyword>
<dbReference type="GO" id="GO:0010571">
    <property type="term" value="P:positive regulation of nuclear cell cycle DNA replication"/>
    <property type="evidence" value="ECO:0007669"/>
    <property type="project" value="TreeGrafter"/>
</dbReference>
<dbReference type="CDD" id="cd00027">
    <property type="entry name" value="BRCT"/>
    <property type="match status" value="1"/>
</dbReference>
<dbReference type="Pfam" id="PF22437">
    <property type="entry name" value="DBF4_BRCT"/>
    <property type="match status" value="1"/>
</dbReference>
<dbReference type="Gene3D" id="3.40.50.10190">
    <property type="entry name" value="BRCT domain"/>
    <property type="match status" value="1"/>
</dbReference>
<dbReference type="Pfam" id="PF07535">
    <property type="entry name" value="zf-DBF"/>
    <property type="match status" value="1"/>
</dbReference>
<evidence type="ECO:0000256" key="5">
    <source>
        <dbReference type="SAM" id="MobiDB-lite"/>
    </source>
</evidence>
<organism evidence="7 8">
    <name type="scientific">Meristemomyces frigidus</name>
    <dbReference type="NCBI Taxonomy" id="1508187"/>
    <lineage>
        <taxon>Eukaryota</taxon>
        <taxon>Fungi</taxon>
        <taxon>Dikarya</taxon>
        <taxon>Ascomycota</taxon>
        <taxon>Pezizomycotina</taxon>
        <taxon>Dothideomycetes</taxon>
        <taxon>Dothideomycetidae</taxon>
        <taxon>Mycosphaerellales</taxon>
        <taxon>Teratosphaeriaceae</taxon>
        <taxon>Meristemomyces</taxon>
    </lineage>
</organism>
<accession>A0AAN7TL29</accession>